<proteinExistence type="predicted"/>
<organism evidence="5 6">
    <name type="scientific">Fastidiosipila sanguinis</name>
    <dbReference type="NCBI Taxonomy" id="236753"/>
    <lineage>
        <taxon>Bacteria</taxon>
        <taxon>Bacillati</taxon>
        <taxon>Bacillota</taxon>
        <taxon>Clostridia</taxon>
        <taxon>Eubacteriales</taxon>
        <taxon>Oscillospiraceae</taxon>
        <taxon>Fastidiosipila</taxon>
    </lineage>
</organism>
<dbReference type="InterPro" id="IPR001967">
    <property type="entry name" value="Peptidase_S11_N"/>
</dbReference>
<keyword evidence="2" id="KW-0472">Membrane</keyword>
<dbReference type="GO" id="GO:0006508">
    <property type="term" value="P:proteolysis"/>
    <property type="evidence" value="ECO:0007669"/>
    <property type="project" value="InterPro"/>
</dbReference>
<keyword evidence="3" id="KW-0732">Signal</keyword>
<feature type="chain" id="PRO_5015434538" description="Peptidase S11 D-alanyl-D-alanine carboxypeptidase A N-terminal domain-containing protein" evidence="3">
    <location>
        <begin position="33"/>
        <end position="489"/>
    </location>
</feature>
<evidence type="ECO:0000313" key="6">
    <source>
        <dbReference type="Proteomes" id="UP000237947"/>
    </source>
</evidence>
<evidence type="ECO:0000259" key="4">
    <source>
        <dbReference type="Pfam" id="PF00768"/>
    </source>
</evidence>
<feature type="signal peptide" evidence="3">
    <location>
        <begin position="1"/>
        <end position="32"/>
    </location>
</feature>
<dbReference type="SUPFAM" id="SSF56601">
    <property type="entry name" value="beta-lactamase/transpeptidase-like"/>
    <property type="match status" value="1"/>
</dbReference>
<dbReference type="EMBL" id="CP027226">
    <property type="protein sequence ID" value="AVM42380.1"/>
    <property type="molecule type" value="Genomic_DNA"/>
</dbReference>
<dbReference type="InterPro" id="IPR012338">
    <property type="entry name" value="Beta-lactam/transpept-like"/>
</dbReference>
<dbReference type="Pfam" id="PF00768">
    <property type="entry name" value="Peptidase_S11"/>
    <property type="match status" value="1"/>
</dbReference>
<evidence type="ECO:0000256" key="1">
    <source>
        <dbReference type="SAM" id="MobiDB-lite"/>
    </source>
</evidence>
<evidence type="ECO:0000256" key="2">
    <source>
        <dbReference type="SAM" id="Phobius"/>
    </source>
</evidence>
<sequence length="489" mass="55224">MFKNNKLIQFNILLIVFAFFFSSIFTPVMVFADENSTTNVAQEDSENTSTNVESTNNTSSSSSDSGGNNSPEINSHNANDNWTLDYTTEFDNYYVFDNLNRSQLYKKNELIEREDPLALNILISLLAIETLEINTPITISNETAMKSAQENLSNIILNAGSKYEVQFLVYATLFYDSKAALEALTLSLSKSVESFQTLVNSRLRNLNMDNSKLIIEDNVSNIKLLTNSQDMGSLITAAYTNTLFKKIFTSSNEIYISPLEDQNRPLYLRNRMDFVWTWTRNEITGALSASNGNSTSFAYIFPGDSYSIYMLQNINYKDENNDISRIFNNSIIEANSLHNEISSKFIRTVLVQRGDYFDTIALSNGVQVELIYLSTAYYLKPTFISEIVPQISLKMKDPINLPITAGESLGNITMVLPNGDSFSAEVGSSIDIYSQNNVIENLLSTISENENIVRLIYALAIVLLLVILIEIIMILFRRFLYNKSNKLKK</sequence>
<evidence type="ECO:0000313" key="5">
    <source>
        <dbReference type="EMBL" id="AVM42380.1"/>
    </source>
</evidence>
<protein>
    <recommendedName>
        <fullName evidence="4">Peptidase S11 D-alanyl-D-alanine carboxypeptidase A N-terminal domain-containing protein</fullName>
    </recommendedName>
</protein>
<reference evidence="6" key="1">
    <citation type="submission" date="2018-02" db="EMBL/GenBank/DDBJ databases">
        <authorList>
            <person name="Holder M.E."/>
            <person name="Ajami N.J."/>
            <person name="Petrosino J.F."/>
        </authorList>
    </citation>
    <scope>NUCLEOTIDE SEQUENCE [LARGE SCALE GENOMIC DNA]</scope>
    <source>
        <strain evidence="6">CCUG 47711</strain>
    </source>
</reference>
<feature type="compositionally biased region" description="Low complexity" evidence="1">
    <location>
        <begin position="47"/>
        <end position="70"/>
    </location>
</feature>
<feature type="region of interest" description="Disordered" evidence="1">
    <location>
        <begin position="40"/>
        <end position="78"/>
    </location>
</feature>
<dbReference type="RefSeq" id="WP_106012363.1">
    <property type="nucleotide sequence ID" value="NZ_CP027226.1"/>
</dbReference>
<accession>A0A2S0KMX3</accession>
<dbReference type="GO" id="GO:0009002">
    <property type="term" value="F:serine-type D-Ala-D-Ala carboxypeptidase activity"/>
    <property type="evidence" value="ECO:0007669"/>
    <property type="project" value="InterPro"/>
</dbReference>
<evidence type="ECO:0000256" key="3">
    <source>
        <dbReference type="SAM" id="SignalP"/>
    </source>
</evidence>
<gene>
    <name evidence="5" type="ORF">C5Q98_03680</name>
</gene>
<feature type="transmembrane region" description="Helical" evidence="2">
    <location>
        <begin position="455"/>
        <end position="476"/>
    </location>
</feature>
<feature type="domain" description="Peptidase S11 D-alanyl-D-alanine carboxypeptidase A N-terminal" evidence="4">
    <location>
        <begin position="129"/>
        <end position="251"/>
    </location>
</feature>
<keyword evidence="2" id="KW-0812">Transmembrane</keyword>
<keyword evidence="6" id="KW-1185">Reference proteome</keyword>
<dbReference type="Gene3D" id="3.40.710.10">
    <property type="entry name" value="DD-peptidase/beta-lactamase superfamily"/>
    <property type="match status" value="1"/>
</dbReference>
<name>A0A2S0KMX3_9FIRM</name>
<dbReference type="AlphaFoldDB" id="A0A2S0KMX3"/>
<keyword evidence="2" id="KW-1133">Transmembrane helix</keyword>
<dbReference type="Proteomes" id="UP000237947">
    <property type="component" value="Chromosome"/>
</dbReference>
<dbReference type="KEGG" id="fsa:C5Q98_03680"/>